<feature type="compositionally biased region" description="Polar residues" evidence="1">
    <location>
        <begin position="79"/>
        <end position="90"/>
    </location>
</feature>
<feature type="region of interest" description="Disordered" evidence="1">
    <location>
        <begin position="71"/>
        <end position="90"/>
    </location>
</feature>
<accession>A0ABN5Z7W3</accession>
<evidence type="ECO:0000313" key="3">
    <source>
        <dbReference type="Proteomes" id="UP000466683"/>
    </source>
</evidence>
<sequence>MGGLRAALDDGYVPHAISGENDKATTVADANLAKPNDTPLVTFTRAHSSAAMMSNHIAALAISHIPNRGTPAPHLGLPSPQTSMQFAIGT</sequence>
<name>A0ABN5Z7W3_9MYCO</name>
<gene>
    <name evidence="2" type="ORF">MBOE_09810</name>
</gene>
<evidence type="ECO:0000313" key="2">
    <source>
        <dbReference type="EMBL" id="BBX89332.1"/>
    </source>
</evidence>
<evidence type="ECO:0000256" key="1">
    <source>
        <dbReference type="SAM" id="MobiDB-lite"/>
    </source>
</evidence>
<dbReference type="Proteomes" id="UP000466683">
    <property type="component" value="Chromosome"/>
</dbReference>
<protein>
    <submittedName>
        <fullName evidence="2">Uncharacterized protein</fullName>
    </submittedName>
</protein>
<reference evidence="2 3" key="1">
    <citation type="journal article" date="2019" name="Emerg. Microbes Infect.">
        <title>Comprehensive subspecies identification of 175 nontuberculous mycobacteria species based on 7547 genomic profiles.</title>
        <authorList>
            <person name="Matsumoto Y."/>
            <person name="Kinjo T."/>
            <person name="Motooka D."/>
            <person name="Nabeya D."/>
            <person name="Jung N."/>
            <person name="Uechi K."/>
            <person name="Horii T."/>
            <person name="Iida T."/>
            <person name="Fujita J."/>
            <person name="Nakamura S."/>
        </authorList>
    </citation>
    <scope>NUCLEOTIDE SEQUENCE [LARGE SCALE GENOMIC DNA]</scope>
    <source>
        <strain evidence="2 3">JCM 15653</strain>
    </source>
</reference>
<proteinExistence type="predicted"/>
<dbReference type="EMBL" id="AP022579">
    <property type="protein sequence ID" value="BBX89332.1"/>
    <property type="molecule type" value="Genomic_DNA"/>
</dbReference>
<organism evidence="2 3">
    <name type="scientific">Mycolicibacterium boenickei</name>
    <dbReference type="NCBI Taxonomy" id="146017"/>
    <lineage>
        <taxon>Bacteria</taxon>
        <taxon>Bacillati</taxon>
        <taxon>Actinomycetota</taxon>
        <taxon>Actinomycetes</taxon>
        <taxon>Mycobacteriales</taxon>
        <taxon>Mycobacteriaceae</taxon>
        <taxon>Mycolicibacterium</taxon>
    </lineage>
</organism>
<keyword evidence="3" id="KW-1185">Reference proteome</keyword>